<keyword evidence="4 5" id="KW-0413">Isomerase</keyword>
<dbReference type="GO" id="GO:0003755">
    <property type="term" value="F:peptidyl-prolyl cis-trans isomerase activity"/>
    <property type="evidence" value="ECO:0007669"/>
    <property type="project" value="UniProtKB-EC"/>
</dbReference>
<comment type="catalytic activity">
    <reaction evidence="1 5 6">
        <text>[protein]-peptidylproline (omega=180) = [protein]-peptidylproline (omega=0)</text>
        <dbReference type="Rhea" id="RHEA:16237"/>
        <dbReference type="Rhea" id="RHEA-COMP:10747"/>
        <dbReference type="Rhea" id="RHEA-COMP:10748"/>
        <dbReference type="ChEBI" id="CHEBI:83833"/>
        <dbReference type="ChEBI" id="CHEBI:83834"/>
        <dbReference type="EC" id="5.2.1.8"/>
    </reaction>
</comment>
<reference evidence="9" key="1">
    <citation type="journal article" date="2019" name="Int. J. Syst. Evol. Microbiol.">
        <title>The Global Catalogue of Microorganisms (GCM) 10K type strain sequencing project: providing services to taxonomists for standard genome sequencing and annotation.</title>
        <authorList>
            <consortium name="The Broad Institute Genomics Platform"/>
            <consortium name="The Broad Institute Genome Sequencing Center for Infectious Disease"/>
            <person name="Wu L."/>
            <person name="Ma J."/>
        </authorList>
    </citation>
    <scope>NUCLEOTIDE SEQUENCE [LARGE SCALE GENOMIC DNA]</scope>
    <source>
        <strain evidence="9">CCUG 53762</strain>
    </source>
</reference>
<dbReference type="PROSITE" id="PS51257">
    <property type="entry name" value="PROKAR_LIPOPROTEIN"/>
    <property type="match status" value="1"/>
</dbReference>
<dbReference type="EMBL" id="JBHUDG010000004">
    <property type="protein sequence ID" value="MFD1629309.1"/>
    <property type="molecule type" value="Genomic_DNA"/>
</dbReference>
<evidence type="ECO:0000256" key="5">
    <source>
        <dbReference type="PROSITE-ProRule" id="PRU00277"/>
    </source>
</evidence>
<keyword evidence="9" id="KW-1185">Reference proteome</keyword>
<dbReference type="PROSITE" id="PS50059">
    <property type="entry name" value="FKBP_PPIASE"/>
    <property type="match status" value="1"/>
</dbReference>
<feature type="domain" description="PPIase FKBP-type" evidence="7">
    <location>
        <begin position="214"/>
        <end position="297"/>
    </location>
</feature>
<gene>
    <name evidence="8" type="ORF">ACFSAH_05425</name>
</gene>
<evidence type="ECO:0000259" key="7">
    <source>
        <dbReference type="PROSITE" id="PS50059"/>
    </source>
</evidence>
<dbReference type="PANTHER" id="PTHR43811">
    <property type="entry name" value="FKBP-TYPE PEPTIDYL-PROLYL CIS-TRANS ISOMERASE FKPA"/>
    <property type="match status" value="1"/>
</dbReference>
<comment type="similarity">
    <text evidence="2 6">Belongs to the FKBP-type PPIase family.</text>
</comment>
<evidence type="ECO:0000256" key="2">
    <source>
        <dbReference type="ARBA" id="ARBA00006577"/>
    </source>
</evidence>
<evidence type="ECO:0000256" key="1">
    <source>
        <dbReference type="ARBA" id="ARBA00000971"/>
    </source>
</evidence>
<dbReference type="SUPFAM" id="SSF54534">
    <property type="entry name" value="FKBP-like"/>
    <property type="match status" value="2"/>
</dbReference>
<evidence type="ECO:0000256" key="4">
    <source>
        <dbReference type="ARBA" id="ARBA00023235"/>
    </source>
</evidence>
<dbReference type="EC" id="5.2.1.8" evidence="6"/>
<dbReference type="Gene3D" id="3.10.50.40">
    <property type="match status" value="2"/>
</dbReference>
<comment type="caution">
    <text evidence="8">The sequence shown here is derived from an EMBL/GenBank/DDBJ whole genome shotgun (WGS) entry which is preliminary data.</text>
</comment>
<evidence type="ECO:0000313" key="8">
    <source>
        <dbReference type="EMBL" id="MFD1629309.1"/>
    </source>
</evidence>
<accession>A0ABW4IAG9</accession>
<protein>
    <recommendedName>
        <fullName evidence="6">Peptidyl-prolyl cis-trans isomerase</fullName>
        <ecNumber evidence="6">5.2.1.8</ecNumber>
    </recommendedName>
</protein>
<dbReference type="Proteomes" id="UP001597118">
    <property type="component" value="Unassembled WGS sequence"/>
</dbReference>
<evidence type="ECO:0000256" key="3">
    <source>
        <dbReference type="ARBA" id="ARBA00023110"/>
    </source>
</evidence>
<dbReference type="InterPro" id="IPR001179">
    <property type="entry name" value="PPIase_FKBP_dom"/>
</dbReference>
<keyword evidence="3 5" id="KW-0697">Rotamase</keyword>
<sequence>MIKKFWVLLTICAIAFSSCKREDRDLVQIEDEAIQAFLMNNGLTSKFTKDSLGYYYQVLEEGEGDTLKKHDAAFFFLGMKTLTGESIKATSGMLVNSDVNTFMPNLNMVELGKVYYITPKGLKEVLLKSKYGEKLRVIMPSYLMFGKDGYNTTVTGNTILDLTIDVIKGKNQTEAEDAILQSHLDKQSEEYIKDSEGFYYHIVEQGTGNKVEYGSSVKVAYTGSFLNGQVFDSASKDSPFDVVVTNGYVIKGWVLALQKMNVGGKMKVVFPSYLAYGTNGSGAIPPNTPIQFEIEIL</sequence>
<dbReference type="RefSeq" id="WP_379661689.1">
    <property type="nucleotide sequence ID" value="NZ_JBHUDG010000004.1"/>
</dbReference>
<evidence type="ECO:0000313" key="9">
    <source>
        <dbReference type="Proteomes" id="UP001597118"/>
    </source>
</evidence>
<dbReference type="InterPro" id="IPR046357">
    <property type="entry name" value="PPIase_dom_sf"/>
</dbReference>
<dbReference type="Pfam" id="PF00254">
    <property type="entry name" value="FKBP_C"/>
    <property type="match status" value="1"/>
</dbReference>
<organism evidence="8 9">
    <name type="scientific">Pseudopedobacter beijingensis</name>
    <dbReference type="NCBI Taxonomy" id="1207056"/>
    <lineage>
        <taxon>Bacteria</taxon>
        <taxon>Pseudomonadati</taxon>
        <taxon>Bacteroidota</taxon>
        <taxon>Sphingobacteriia</taxon>
        <taxon>Sphingobacteriales</taxon>
        <taxon>Sphingobacteriaceae</taxon>
        <taxon>Pseudopedobacter</taxon>
    </lineage>
</organism>
<name>A0ABW4IAG9_9SPHI</name>
<dbReference type="PANTHER" id="PTHR43811:SF19">
    <property type="entry name" value="39 KDA FK506-BINDING NUCLEAR PROTEIN"/>
    <property type="match status" value="1"/>
</dbReference>
<proteinExistence type="inferred from homology"/>
<evidence type="ECO:0000256" key="6">
    <source>
        <dbReference type="RuleBase" id="RU003915"/>
    </source>
</evidence>